<keyword evidence="2" id="KW-1185">Reference proteome</keyword>
<name>A0A017T3E1_9BACT</name>
<sequence>MKGTGRVLLKSVREEDQARAAKSALERAARGPCALLSVSVACDEMRVLLRARDDSALWIR</sequence>
<gene>
    <name evidence="1" type="ORF">CAP_5193</name>
</gene>
<organism evidence="1 2">
    <name type="scientific">Chondromyces apiculatus DSM 436</name>
    <dbReference type="NCBI Taxonomy" id="1192034"/>
    <lineage>
        <taxon>Bacteria</taxon>
        <taxon>Pseudomonadati</taxon>
        <taxon>Myxococcota</taxon>
        <taxon>Polyangia</taxon>
        <taxon>Polyangiales</taxon>
        <taxon>Polyangiaceae</taxon>
        <taxon>Chondromyces</taxon>
    </lineage>
</organism>
<reference evidence="1 2" key="1">
    <citation type="submission" date="2013-05" db="EMBL/GenBank/DDBJ databases">
        <title>Genome assembly of Chondromyces apiculatus DSM 436.</title>
        <authorList>
            <person name="Sharma G."/>
            <person name="Khatri I."/>
            <person name="Kaur C."/>
            <person name="Mayilraj S."/>
            <person name="Subramanian S."/>
        </authorList>
    </citation>
    <scope>NUCLEOTIDE SEQUENCE [LARGE SCALE GENOMIC DNA]</scope>
    <source>
        <strain evidence="1 2">DSM 436</strain>
    </source>
</reference>
<dbReference type="EMBL" id="ASRX01000042">
    <property type="protein sequence ID" value="EYF03763.1"/>
    <property type="molecule type" value="Genomic_DNA"/>
</dbReference>
<evidence type="ECO:0000313" key="1">
    <source>
        <dbReference type="EMBL" id="EYF03763.1"/>
    </source>
</evidence>
<dbReference type="Proteomes" id="UP000019678">
    <property type="component" value="Unassembled WGS sequence"/>
</dbReference>
<evidence type="ECO:0000313" key="2">
    <source>
        <dbReference type="Proteomes" id="UP000019678"/>
    </source>
</evidence>
<comment type="caution">
    <text evidence="1">The sequence shown here is derived from an EMBL/GenBank/DDBJ whole genome shotgun (WGS) entry which is preliminary data.</text>
</comment>
<protein>
    <submittedName>
        <fullName evidence="1">Uncharacterized protein</fullName>
    </submittedName>
</protein>
<accession>A0A017T3E1</accession>
<proteinExistence type="predicted"/>
<dbReference type="AlphaFoldDB" id="A0A017T3E1"/>